<evidence type="ECO:0000313" key="3">
    <source>
        <dbReference type="Proteomes" id="UP000245535"/>
    </source>
</evidence>
<organism evidence="2 3">
    <name type="scientific">Sediminitomix flava</name>
    <dbReference type="NCBI Taxonomy" id="379075"/>
    <lineage>
        <taxon>Bacteria</taxon>
        <taxon>Pseudomonadati</taxon>
        <taxon>Bacteroidota</taxon>
        <taxon>Cytophagia</taxon>
        <taxon>Cytophagales</taxon>
        <taxon>Flammeovirgaceae</taxon>
        <taxon>Sediminitomix</taxon>
    </lineage>
</organism>
<dbReference type="EMBL" id="QGDO01000004">
    <property type="protein sequence ID" value="PWJ40961.1"/>
    <property type="molecule type" value="Genomic_DNA"/>
</dbReference>
<dbReference type="Proteomes" id="UP000245535">
    <property type="component" value="Unassembled WGS sequence"/>
</dbReference>
<accession>A0A315Z7Q8</accession>
<feature type="coiled-coil region" evidence="1">
    <location>
        <begin position="16"/>
        <end position="53"/>
    </location>
</feature>
<comment type="caution">
    <text evidence="2">The sequence shown here is derived from an EMBL/GenBank/DDBJ whole genome shotgun (WGS) entry which is preliminary data.</text>
</comment>
<sequence>MSSKSRKKVREEFEGKSKSEIEEQELRELIDQKKAETEALKKLLDALNKKQQN</sequence>
<dbReference type="AlphaFoldDB" id="A0A315Z7Q8"/>
<gene>
    <name evidence="2" type="ORF">BC781_104227</name>
</gene>
<evidence type="ECO:0000256" key="1">
    <source>
        <dbReference type="SAM" id="Coils"/>
    </source>
</evidence>
<protein>
    <submittedName>
        <fullName evidence="2">Uncharacterized protein</fullName>
    </submittedName>
</protein>
<name>A0A315Z7Q8_SEDFL</name>
<keyword evidence="1" id="KW-0175">Coiled coil</keyword>
<evidence type="ECO:0000313" key="2">
    <source>
        <dbReference type="EMBL" id="PWJ40961.1"/>
    </source>
</evidence>
<proteinExistence type="predicted"/>
<dbReference type="RefSeq" id="WP_158281504.1">
    <property type="nucleotide sequence ID" value="NZ_QGDO01000004.1"/>
</dbReference>
<reference evidence="2 3" key="1">
    <citation type="submission" date="2018-03" db="EMBL/GenBank/DDBJ databases">
        <title>Genomic Encyclopedia of Archaeal and Bacterial Type Strains, Phase II (KMG-II): from individual species to whole genera.</title>
        <authorList>
            <person name="Goeker M."/>
        </authorList>
    </citation>
    <scope>NUCLEOTIDE SEQUENCE [LARGE SCALE GENOMIC DNA]</scope>
    <source>
        <strain evidence="2 3">DSM 28229</strain>
    </source>
</reference>
<keyword evidence="3" id="KW-1185">Reference proteome</keyword>